<evidence type="ECO:0000256" key="9">
    <source>
        <dbReference type="ARBA" id="ARBA00023004"/>
    </source>
</evidence>
<comment type="similarity">
    <text evidence="3">Belongs to the cytochrome P450 family.</text>
</comment>
<keyword evidence="7" id="KW-1133">Transmembrane helix</keyword>
<dbReference type="InterPro" id="IPR001128">
    <property type="entry name" value="Cyt_P450"/>
</dbReference>
<keyword evidence="13" id="KW-1185">Reference proteome</keyword>
<dbReference type="GO" id="GO:0016705">
    <property type="term" value="F:oxidoreductase activity, acting on paired donors, with incorporation or reduction of molecular oxygen"/>
    <property type="evidence" value="ECO:0007669"/>
    <property type="project" value="InterPro"/>
</dbReference>
<dbReference type="GO" id="GO:0020037">
    <property type="term" value="F:heme binding"/>
    <property type="evidence" value="ECO:0007669"/>
    <property type="project" value="InterPro"/>
</dbReference>
<dbReference type="GO" id="GO:0016020">
    <property type="term" value="C:membrane"/>
    <property type="evidence" value="ECO:0007669"/>
    <property type="project" value="UniProtKB-SubCell"/>
</dbReference>
<gene>
    <name evidence="12" type="ORF">BD310DRAFT_812055</name>
</gene>
<evidence type="ECO:0000256" key="5">
    <source>
        <dbReference type="ARBA" id="ARBA00022692"/>
    </source>
</evidence>
<evidence type="ECO:0000256" key="3">
    <source>
        <dbReference type="ARBA" id="ARBA00010617"/>
    </source>
</evidence>
<evidence type="ECO:0000256" key="4">
    <source>
        <dbReference type="ARBA" id="ARBA00022617"/>
    </source>
</evidence>
<keyword evidence="11" id="KW-0472">Membrane</keyword>
<dbReference type="AlphaFoldDB" id="A0A4Q9Q3T1"/>
<evidence type="ECO:0000313" key="13">
    <source>
        <dbReference type="Proteomes" id="UP000292082"/>
    </source>
</evidence>
<dbReference type="Gene3D" id="1.10.630.10">
    <property type="entry name" value="Cytochrome P450"/>
    <property type="match status" value="1"/>
</dbReference>
<name>A0A4Q9Q3T1_9APHY</name>
<dbReference type="GO" id="GO:0005506">
    <property type="term" value="F:iron ion binding"/>
    <property type="evidence" value="ECO:0007669"/>
    <property type="project" value="InterPro"/>
</dbReference>
<evidence type="ECO:0000256" key="6">
    <source>
        <dbReference type="ARBA" id="ARBA00022723"/>
    </source>
</evidence>
<keyword evidence="8" id="KW-0560">Oxidoreductase</keyword>
<dbReference type="InterPro" id="IPR050364">
    <property type="entry name" value="Cytochrome_P450_fung"/>
</dbReference>
<evidence type="ECO:0000256" key="11">
    <source>
        <dbReference type="ARBA" id="ARBA00023136"/>
    </source>
</evidence>
<protein>
    <recommendedName>
        <fullName evidence="14">Cytochrome P450</fullName>
    </recommendedName>
</protein>
<organism evidence="12 13">
    <name type="scientific">Dichomitus squalens</name>
    <dbReference type="NCBI Taxonomy" id="114155"/>
    <lineage>
        <taxon>Eukaryota</taxon>
        <taxon>Fungi</taxon>
        <taxon>Dikarya</taxon>
        <taxon>Basidiomycota</taxon>
        <taxon>Agaricomycotina</taxon>
        <taxon>Agaricomycetes</taxon>
        <taxon>Polyporales</taxon>
        <taxon>Polyporaceae</taxon>
        <taxon>Dichomitus</taxon>
    </lineage>
</organism>
<dbReference type="Proteomes" id="UP000292082">
    <property type="component" value="Unassembled WGS sequence"/>
</dbReference>
<evidence type="ECO:0000256" key="10">
    <source>
        <dbReference type="ARBA" id="ARBA00023033"/>
    </source>
</evidence>
<evidence type="ECO:0000313" key="12">
    <source>
        <dbReference type="EMBL" id="TBU61963.1"/>
    </source>
</evidence>
<accession>A0A4Q9Q3T1</accession>
<keyword evidence="9" id="KW-0408">Iron</keyword>
<evidence type="ECO:0000256" key="8">
    <source>
        <dbReference type="ARBA" id="ARBA00023002"/>
    </source>
</evidence>
<dbReference type="PANTHER" id="PTHR46300">
    <property type="entry name" value="P450, PUTATIVE (EUROFUNG)-RELATED-RELATED"/>
    <property type="match status" value="1"/>
</dbReference>
<evidence type="ECO:0008006" key="14">
    <source>
        <dbReference type="Google" id="ProtNLM"/>
    </source>
</evidence>
<proteinExistence type="inferred from homology"/>
<evidence type="ECO:0000256" key="1">
    <source>
        <dbReference type="ARBA" id="ARBA00001971"/>
    </source>
</evidence>
<keyword evidence="6" id="KW-0479">Metal-binding</keyword>
<dbReference type="SUPFAM" id="SSF48264">
    <property type="entry name" value="Cytochrome P450"/>
    <property type="match status" value="1"/>
</dbReference>
<keyword evidence="5" id="KW-0812">Transmembrane</keyword>
<reference evidence="12 13" key="1">
    <citation type="submission" date="2019-01" db="EMBL/GenBank/DDBJ databases">
        <title>Draft genome sequences of three monokaryotic isolates of the white-rot basidiomycete fungus Dichomitus squalens.</title>
        <authorList>
            <consortium name="DOE Joint Genome Institute"/>
            <person name="Lopez S.C."/>
            <person name="Andreopoulos B."/>
            <person name="Pangilinan J."/>
            <person name="Lipzen A."/>
            <person name="Riley R."/>
            <person name="Ahrendt S."/>
            <person name="Ng V."/>
            <person name="Barry K."/>
            <person name="Daum C."/>
            <person name="Grigoriev I.V."/>
            <person name="Hilden K.S."/>
            <person name="Makela M.R."/>
            <person name="de Vries R.P."/>
        </authorList>
    </citation>
    <scope>NUCLEOTIDE SEQUENCE [LARGE SCALE GENOMIC DNA]</scope>
    <source>
        <strain evidence="12 13">CBS 464.89</strain>
    </source>
</reference>
<evidence type="ECO:0000256" key="2">
    <source>
        <dbReference type="ARBA" id="ARBA00004167"/>
    </source>
</evidence>
<dbReference type="Pfam" id="PF00067">
    <property type="entry name" value="p450"/>
    <property type="match status" value="1"/>
</dbReference>
<dbReference type="InterPro" id="IPR036396">
    <property type="entry name" value="Cyt_P450_sf"/>
</dbReference>
<comment type="cofactor">
    <cofactor evidence="1">
        <name>heme</name>
        <dbReference type="ChEBI" id="CHEBI:30413"/>
    </cofactor>
</comment>
<keyword evidence="4" id="KW-0349">Heme</keyword>
<keyword evidence="10" id="KW-0503">Monooxygenase</keyword>
<sequence>MSLRACAEYNQQAGFRGCAHLHPLVSGNITSYQILGRSVVVLNSVQAAFDLLDKRSANFSDRPRTPVTELIGWNGNFSLQQYGQSWRSHRRLFWQHLNPGRLNQYDDTQHRESIQFTRKILDKPSGLEEHTRR</sequence>
<evidence type="ECO:0000256" key="7">
    <source>
        <dbReference type="ARBA" id="ARBA00022989"/>
    </source>
</evidence>
<dbReference type="EMBL" id="ML145096">
    <property type="protein sequence ID" value="TBU61963.1"/>
    <property type="molecule type" value="Genomic_DNA"/>
</dbReference>
<dbReference type="PANTHER" id="PTHR46300:SF7">
    <property type="entry name" value="P450, PUTATIVE (EUROFUNG)-RELATED"/>
    <property type="match status" value="1"/>
</dbReference>
<dbReference type="GO" id="GO:0004497">
    <property type="term" value="F:monooxygenase activity"/>
    <property type="evidence" value="ECO:0007669"/>
    <property type="project" value="UniProtKB-KW"/>
</dbReference>
<comment type="subcellular location">
    <subcellularLocation>
        <location evidence="2">Membrane</location>
        <topology evidence="2">Single-pass membrane protein</topology>
    </subcellularLocation>
</comment>